<reference evidence="2" key="1">
    <citation type="submission" date="2017-10" db="EMBL/GenBank/DDBJ databases">
        <title>Whole genome sequencing of members of genus Pseudoxanthomonas.</title>
        <authorList>
            <person name="Kumar S."/>
            <person name="Bansal K."/>
            <person name="Kaur A."/>
            <person name="Patil P."/>
            <person name="Sharma S."/>
            <person name="Patil P.B."/>
        </authorList>
    </citation>
    <scope>NUCLEOTIDE SEQUENCE</scope>
    <source>
        <strain evidence="2">DSM 22914</strain>
    </source>
</reference>
<comment type="caution">
    <text evidence="2">The sequence shown here is derived from an EMBL/GenBank/DDBJ whole genome shotgun (WGS) entry which is preliminary data.</text>
</comment>
<name>A0A921NYG4_9GAMM</name>
<organism evidence="2 3">
    <name type="scientific">Pseudoxanthomonas taiwanensis</name>
    <dbReference type="NCBI Taxonomy" id="176598"/>
    <lineage>
        <taxon>Bacteria</taxon>
        <taxon>Pseudomonadati</taxon>
        <taxon>Pseudomonadota</taxon>
        <taxon>Gammaproteobacteria</taxon>
        <taxon>Lysobacterales</taxon>
        <taxon>Lysobacteraceae</taxon>
        <taxon>Pseudoxanthomonas</taxon>
    </lineage>
</organism>
<evidence type="ECO:0000313" key="2">
    <source>
        <dbReference type="EMBL" id="KAF1690931.1"/>
    </source>
</evidence>
<gene>
    <name evidence="2" type="ORF">CR938_00180</name>
</gene>
<evidence type="ECO:0000256" key="1">
    <source>
        <dbReference type="SAM" id="Coils"/>
    </source>
</evidence>
<dbReference type="RefSeq" id="WP_162123058.1">
    <property type="nucleotide sequence ID" value="NZ_PDWK01000001.1"/>
</dbReference>
<sequence>MATPIDLTCTGDFMDFSLITAAVGGAANTVAIARAALEVRDFTASAAALAKANHAMIDLQQRMLDLQAAYARLQQENAELRARLHTMADARDRYRLAEIAPGVFVMQSIAVPHAVEPPHYACQPCFDQGRRAVLQKRHGRWECPACGKAVGGGGGSSLLIT</sequence>
<proteinExistence type="predicted"/>
<dbReference type="EMBL" id="PDWK01000001">
    <property type="protein sequence ID" value="KAF1690931.1"/>
    <property type="molecule type" value="Genomic_DNA"/>
</dbReference>
<feature type="coiled-coil region" evidence="1">
    <location>
        <begin position="49"/>
        <end position="90"/>
    </location>
</feature>
<keyword evidence="1" id="KW-0175">Coiled coil</keyword>
<dbReference type="OrthoDB" id="5956570at2"/>
<keyword evidence="3" id="KW-1185">Reference proteome</keyword>
<accession>A0A921NYG4</accession>
<protein>
    <submittedName>
        <fullName evidence="2">Uncharacterized protein</fullName>
    </submittedName>
</protein>
<dbReference type="AlphaFoldDB" id="A0A921NYG4"/>
<dbReference type="Proteomes" id="UP000717981">
    <property type="component" value="Unassembled WGS sequence"/>
</dbReference>
<evidence type="ECO:0000313" key="3">
    <source>
        <dbReference type="Proteomes" id="UP000717981"/>
    </source>
</evidence>